<evidence type="ECO:0000313" key="2">
    <source>
        <dbReference type="EMBL" id="TRX96519.1"/>
    </source>
</evidence>
<organism evidence="2 3">
    <name type="scientific">Xylaria flabelliformis</name>
    <dbReference type="NCBI Taxonomy" id="2512241"/>
    <lineage>
        <taxon>Eukaryota</taxon>
        <taxon>Fungi</taxon>
        <taxon>Dikarya</taxon>
        <taxon>Ascomycota</taxon>
        <taxon>Pezizomycotina</taxon>
        <taxon>Sordariomycetes</taxon>
        <taxon>Xylariomycetidae</taxon>
        <taxon>Xylariales</taxon>
        <taxon>Xylariaceae</taxon>
        <taxon>Xylaria</taxon>
    </lineage>
</organism>
<name>A0A553I8I9_9PEZI</name>
<comment type="caution">
    <text evidence="2">The sequence shown here is derived from an EMBL/GenBank/DDBJ whole genome shotgun (WGS) entry which is preliminary data.</text>
</comment>
<dbReference type="PANTHER" id="PTHR24148:SF73">
    <property type="entry name" value="HET DOMAIN PROTEIN (AFU_ORTHOLOGUE AFUA_8G01020)"/>
    <property type="match status" value="1"/>
</dbReference>
<gene>
    <name evidence="2" type="ORF">FHL15_002791</name>
</gene>
<dbReference type="AlphaFoldDB" id="A0A553I8I9"/>
<dbReference type="OrthoDB" id="194358at2759"/>
<protein>
    <recommendedName>
        <fullName evidence="1">Heterokaryon incompatibility domain-containing protein</fullName>
    </recommendedName>
</protein>
<dbReference type="InterPro" id="IPR052895">
    <property type="entry name" value="HetReg/Transcr_Mod"/>
</dbReference>
<evidence type="ECO:0000259" key="1">
    <source>
        <dbReference type="Pfam" id="PF06985"/>
    </source>
</evidence>
<accession>A0A553I8I9</accession>
<proteinExistence type="predicted"/>
<keyword evidence="3" id="KW-1185">Reference proteome</keyword>
<dbReference type="Pfam" id="PF06985">
    <property type="entry name" value="HET"/>
    <property type="match status" value="1"/>
</dbReference>
<sequence length="622" mass="70499">MNSGFVYFPLTEEDGIRILLLQPAITRDADLRGSLQHISLTQQYDDLIESYTALSYVWGDPAPIDKISIDGQELGITANLSDALRDLRDSRRTHKIWADAVCIDQGNIPERSRQVARMGDIYGSASNTIIYLGPLNPYVDAIFELSRKLHFNESVIDAINLRALCKDGTLTGDAIALADAAYESLLCNPWFRRIWVLQELVLSRVPWVQCGLKRVRWLDLCRLLVPRLEMHRRDEEIQNHAKNQDEEEDKEEKYGLTALETMDIIRAEYHESSNSEESIKRTLWQVLQSRKGCQVSDPRDIVFAHMGIISDRRVAEELIRVDYSQTVLEVFVAMGRYFRYHDGFKAKLDNTSAPSPLRTTFSLPSWVPDWGIEIDRRYLCPETKTVESSSLQRLAHVFPLTIWGGAKIIALSGALPPSSSFEYLKVGGHDRSLLYWSKIVEKLPATTKDTTFDRFGLHSWPREAVQLGSVNHTQREVRDFEDKMMLYFRKYALSDAGTARLAFLNSGMIILVPCAALLGDIVVVPVMDWSWGQSALTVRPCDSRDPTDLNDAMKYVGEYDNFDPKDCWFLHASLVGPCETVHGVAKSPGLAKVSHREILYGWHVPGSQDNGPPSRSRVLVLH</sequence>
<dbReference type="Proteomes" id="UP000319160">
    <property type="component" value="Unassembled WGS sequence"/>
</dbReference>
<feature type="domain" description="Heterokaryon incompatibility" evidence="1">
    <location>
        <begin position="51"/>
        <end position="199"/>
    </location>
</feature>
<dbReference type="EMBL" id="VFLP01000011">
    <property type="protein sequence ID" value="TRX96519.1"/>
    <property type="molecule type" value="Genomic_DNA"/>
</dbReference>
<dbReference type="STRING" id="2512241.A0A553I8I9"/>
<reference evidence="3" key="1">
    <citation type="submission" date="2019-06" db="EMBL/GenBank/DDBJ databases">
        <title>Draft genome sequence of the griseofulvin-producing fungus Xylaria cubensis strain G536.</title>
        <authorList>
            <person name="Mead M.E."/>
            <person name="Raja H.A."/>
            <person name="Steenwyk J.L."/>
            <person name="Knowles S.L."/>
            <person name="Oberlies N.H."/>
            <person name="Rokas A."/>
        </authorList>
    </citation>
    <scope>NUCLEOTIDE SEQUENCE [LARGE SCALE GENOMIC DNA]</scope>
    <source>
        <strain evidence="3">G536</strain>
    </source>
</reference>
<dbReference type="PANTHER" id="PTHR24148">
    <property type="entry name" value="ANKYRIN REPEAT DOMAIN-CONTAINING PROTEIN 39 HOMOLOG-RELATED"/>
    <property type="match status" value="1"/>
</dbReference>
<evidence type="ECO:0000313" key="3">
    <source>
        <dbReference type="Proteomes" id="UP000319160"/>
    </source>
</evidence>
<dbReference type="InterPro" id="IPR010730">
    <property type="entry name" value="HET"/>
</dbReference>